<feature type="compositionally biased region" description="Polar residues" evidence="1">
    <location>
        <begin position="102"/>
        <end position="117"/>
    </location>
</feature>
<dbReference type="EMBL" id="JARQZJ010000001">
    <property type="protein sequence ID" value="KAK9869845.1"/>
    <property type="molecule type" value="Genomic_DNA"/>
</dbReference>
<dbReference type="Proteomes" id="UP001431783">
    <property type="component" value="Unassembled WGS sequence"/>
</dbReference>
<proteinExistence type="predicted"/>
<reference evidence="2 3" key="1">
    <citation type="submission" date="2023-03" db="EMBL/GenBank/DDBJ databases">
        <title>Genome insight into feeding habits of ladybird beetles.</title>
        <authorList>
            <person name="Li H.-S."/>
            <person name="Huang Y.-H."/>
            <person name="Pang H."/>
        </authorList>
    </citation>
    <scope>NUCLEOTIDE SEQUENCE [LARGE SCALE GENOMIC DNA]</scope>
    <source>
        <strain evidence="2">SYSU_2023b</strain>
        <tissue evidence="2">Whole body</tissue>
    </source>
</reference>
<protein>
    <submittedName>
        <fullName evidence="2">Uncharacterized protein</fullName>
    </submittedName>
</protein>
<comment type="caution">
    <text evidence="2">The sequence shown here is derived from an EMBL/GenBank/DDBJ whole genome shotgun (WGS) entry which is preliminary data.</text>
</comment>
<gene>
    <name evidence="2" type="ORF">WA026_003571</name>
</gene>
<sequence length="185" mass="20163">MLHSTSKNTLKSHKHNIEYETPKRYPTSSFRPPPPSQETDTVLPAIYSPTGTFASSSGPGLVGGGRRGWQAIVYADRASSPTSDDVGPLPRITRRSALTHEPSLTTPSNGSLSTATAATPRHFTPDARRFLAHDEDNDMPSWKIGLSMSLILFSTNSPRFLGLKNQCPIPTHSIQDLEHNNPMSS</sequence>
<evidence type="ECO:0000256" key="1">
    <source>
        <dbReference type="SAM" id="MobiDB-lite"/>
    </source>
</evidence>
<feature type="region of interest" description="Disordered" evidence="1">
    <location>
        <begin position="1"/>
        <end position="43"/>
    </location>
</feature>
<feature type="region of interest" description="Disordered" evidence="1">
    <location>
        <begin position="96"/>
        <end position="117"/>
    </location>
</feature>
<evidence type="ECO:0000313" key="3">
    <source>
        <dbReference type="Proteomes" id="UP001431783"/>
    </source>
</evidence>
<dbReference type="AlphaFoldDB" id="A0AAW1TJ91"/>
<organism evidence="2 3">
    <name type="scientific">Henosepilachna vigintioctopunctata</name>
    <dbReference type="NCBI Taxonomy" id="420089"/>
    <lineage>
        <taxon>Eukaryota</taxon>
        <taxon>Metazoa</taxon>
        <taxon>Ecdysozoa</taxon>
        <taxon>Arthropoda</taxon>
        <taxon>Hexapoda</taxon>
        <taxon>Insecta</taxon>
        <taxon>Pterygota</taxon>
        <taxon>Neoptera</taxon>
        <taxon>Endopterygota</taxon>
        <taxon>Coleoptera</taxon>
        <taxon>Polyphaga</taxon>
        <taxon>Cucujiformia</taxon>
        <taxon>Coccinelloidea</taxon>
        <taxon>Coccinellidae</taxon>
        <taxon>Epilachninae</taxon>
        <taxon>Epilachnini</taxon>
        <taxon>Henosepilachna</taxon>
    </lineage>
</organism>
<accession>A0AAW1TJ91</accession>
<evidence type="ECO:0000313" key="2">
    <source>
        <dbReference type="EMBL" id="KAK9869845.1"/>
    </source>
</evidence>
<name>A0AAW1TJ91_9CUCU</name>
<keyword evidence="3" id="KW-1185">Reference proteome</keyword>